<dbReference type="InterPro" id="IPR050833">
    <property type="entry name" value="Poly_Biosynth_Transport"/>
</dbReference>
<dbReference type="EMBL" id="SMSI01000001">
    <property type="protein sequence ID" value="TDH39415.1"/>
    <property type="molecule type" value="Genomic_DNA"/>
</dbReference>
<evidence type="ECO:0000256" key="1">
    <source>
        <dbReference type="ARBA" id="ARBA00004651"/>
    </source>
</evidence>
<sequence length="430" mass="46637">MHGETTRFSRVMAFATDNRTAIRAYLSMIGGTGGRLIISMAYFIAVANTLSIADFGLFATASACGVMLSRLLAFGFVSPLYRIATVKQRLLGTYTAGFLAGLVLSLPVVALASVVTFYIVFHGEITIGVFARILIAEILCWRIMEIVVIVSYGINRFGAGSLLVVFATALKALAALAFAYSGTDALAAWSWWYLFANGLAAMIAIIFYYPRVRLRWSPRLYLRRWIDAVSVAGAEMLFYVQSELDKVLVLTFGGAEVAGIYAIIMRLVDLTALPVRSFLTLLVQRLMRAPAIIETLKVRAGLEALVAGVSIAGLVALVAMLWVFPKLLGSNVAEATPLLVFVLAVPALRNLLEYHSELLYGTGRTVVRTAILALLGAAKAGLLAILLTQGLPTQSWVGLMNLVFLVLYLISAIVTYGALAYKSETRRRVI</sequence>
<dbReference type="Proteomes" id="UP000295131">
    <property type="component" value="Unassembled WGS sequence"/>
</dbReference>
<feature type="transmembrane region" description="Helical" evidence="6">
    <location>
        <begin position="260"/>
        <end position="283"/>
    </location>
</feature>
<feature type="transmembrane region" description="Helical" evidence="6">
    <location>
        <begin position="221"/>
        <end position="240"/>
    </location>
</feature>
<accession>A0A4V3A7P3</accession>
<keyword evidence="8" id="KW-1185">Reference proteome</keyword>
<gene>
    <name evidence="7" type="ORF">E2A64_04030</name>
</gene>
<evidence type="ECO:0000256" key="2">
    <source>
        <dbReference type="ARBA" id="ARBA00022475"/>
    </source>
</evidence>
<evidence type="ECO:0000256" key="3">
    <source>
        <dbReference type="ARBA" id="ARBA00022692"/>
    </source>
</evidence>
<comment type="caution">
    <text evidence="7">The sequence shown here is derived from an EMBL/GenBank/DDBJ whole genome shotgun (WGS) entry which is preliminary data.</text>
</comment>
<keyword evidence="3 6" id="KW-0812">Transmembrane</keyword>
<keyword evidence="2" id="KW-1003">Cell membrane</keyword>
<evidence type="ECO:0000256" key="5">
    <source>
        <dbReference type="ARBA" id="ARBA00023136"/>
    </source>
</evidence>
<evidence type="ECO:0000313" key="8">
    <source>
        <dbReference type="Proteomes" id="UP000295131"/>
    </source>
</evidence>
<feature type="transmembrane region" description="Helical" evidence="6">
    <location>
        <begin position="304"/>
        <end position="324"/>
    </location>
</feature>
<feature type="transmembrane region" description="Helical" evidence="6">
    <location>
        <begin position="336"/>
        <end position="354"/>
    </location>
</feature>
<dbReference type="OrthoDB" id="7973910at2"/>
<dbReference type="AlphaFoldDB" id="A0A4V3A7P3"/>
<organism evidence="7 8">
    <name type="scientific">Pseudohoeflea suaedae</name>
    <dbReference type="NCBI Taxonomy" id="877384"/>
    <lineage>
        <taxon>Bacteria</taxon>
        <taxon>Pseudomonadati</taxon>
        <taxon>Pseudomonadota</taxon>
        <taxon>Alphaproteobacteria</taxon>
        <taxon>Hyphomicrobiales</taxon>
        <taxon>Rhizobiaceae</taxon>
        <taxon>Pseudohoeflea</taxon>
    </lineage>
</organism>
<comment type="subcellular location">
    <subcellularLocation>
        <location evidence="1">Cell membrane</location>
        <topology evidence="1">Multi-pass membrane protein</topology>
    </subcellularLocation>
</comment>
<protein>
    <submittedName>
        <fullName evidence="7">Lipopolysaccharide biosynthesis protein</fullName>
    </submittedName>
</protein>
<dbReference type="PANTHER" id="PTHR30250">
    <property type="entry name" value="PST FAMILY PREDICTED COLANIC ACID TRANSPORTER"/>
    <property type="match status" value="1"/>
</dbReference>
<feature type="transmembrane region" description="Helical" evidence="6">
    <location>
        <begin position="21"/>
        <end position="45"/>
    </location>
</feature>
<reference evidence="7 8" key="1">
    <citation type="journal article" date="2013" name="Int. J. Syst. Evol. Microbiol.">
        <title>Hoeflea suaedae sp. nov., an endophytic bacterium isolated from the root of the halophyte Suaeda maritima.</title>
        <authorList>
            <person name="Chung E.J."/>
            <person name="Park J.A."/>
            <person name="Pramanik P."/>
            <person name="Bibi F."/>
            <person name="Jeon C.O."/>
            <person name="Chung Y.R."/>
        </authorList>
    </citation>
    <scope>NUCLEOTIDE SEQUENCE [LARGE SCALE GENOMIC DNA]</scope>
    <source>
        <strain evidence="7 8">YC6898</strain>
    </source>
</reference>
<keyword evidence="4 6" id="KW-1133">Transmembrane helix</keyword>
<evidence type="ECO:0000313" key="7">
    <source>
        <dbReference type="EMBL" id="TDH39415.1"/>
    </source>
</evidence>
<dbReference type="PANTHER" id="PTHR30250:SF11">
    <property type="entry name" value="O-ANTIGEN TRANSPORTER-RELATED"/>
    <property type="match status" value="1"/>
</dbReference>
<feature type="transmembrane region" description="Helical" evidence="6">
    <location>
        <begin position="98"/>
        <end position="121"/>
    </location>
</feature>
<feature type="transmembrane region" description="Helical" evidence="6">
    <location>
        <begin position="366"/>
        <end position="387"/>
    </location>
</feature>
<dbReference type="GO" id="GO:0005886">
    <property type="term" value="C:plasma membrane"/>
    <property type="evidence" value="ECO:0007669"/>
    <property type="project" value="UniProtKB-SubCell"/>
</dbReference>
<name>A0A4V3A7P3_9HYPH</name>
<feature type="transmembrane region" description="Helical" evidence="6">
    <location>
        <begin position="191"/>
        <end position="209"/>
    </location>
</feature>
<proteinExistence type="predicted"/>
<feature type="transmembrane region" description="Helical" evidence="6">
    <location>
        <begin position="157"/>
        <end position="179"/>
    </location>
</feature>
<feature type="transmembrane region" description="Helical" evidence="6">
    <location>
        <begin position="399"/>
        <end position="421"/>
    </location>
</feature>
<evidence type="ECO:0000256" key="4">
    <source>
        <dbReference type="ARBA" id="ARBA00022989"/>
    </source>
</evidence>
<evidence type="ECO:0000256" key="6">
    <source>
        <dbReference type="SAM" id="Phobius"/>
    </source>
</evidence>
<keyword evidence="5 6" id="KW-0472">Membrane</keyword>
<feature type="transmembrane region" description="Helical" evidence="6">
    <location>
        <begin position="57"/>
        <end position="77"/>
    </location>
</feature>